<sequence>MPKLTREEKLRRINANPALWLKNFVKIDCNGELVPFVVNPEQKDFLDNMSRYNILKSRQLGISTLSLGLMLYYAFQLPNSNYLMLAQSEDATQNLFTRLKLMYESIPEKYRIGFRKNNEMELLLENNSRIAVKTASKMKAESAGRSYSLTMIHLSEFAFYDEKFQEKGLLALENALIKVIVSSSGVNFVEAN</sequence>
<organism evidence="1 2">
    <name type="scientific">Thermoclostridium stercorarium subsp. thermolacticum DSM 2910</name>
    <dbReference type="NCBI Taxonomy" id="1121336"/>
    <lineage>
        <taxon>Bacteria</taxon>
        <taxon>Bacillati</taxon>
        <taxon>Bacillota</taxon>
        <taxon>Clostridia</taxon>
        <taxon>Eubacteriales</taxon>
        <taxon>Oscillospiraceae</taxon>
        <taxon>Thermoclostridium</taxon>
    </lineage>
</organism>
<accession>A0A1B1YD97</accession>
<dbReference type="AlphaFoldDB" id="A0A1B1YD97"/>
<gene>
    <name evidence="1" type="ORF">CSTERTH_06645</name>
</gene>
<reference evidence="1 2" key="1">
    <citation type="submission" date="2016-02" db="EMBL/GenBank/DDBJ databases">
        <title>Comparison of Clostridium stercorarium subspecies using comparative genomics and transcriptomics.</title>
        <authorList>
            <person name="Schellenberg J."/>
            <person name="Thallinger G."/>
            <person name="Levin D.B."/>
            <person name="Zhang X."/>
            <person name="Alvare G."/>
            <person name="Fristensky B."/>
            <person name="Sparling R."/>
        </authorList>
    </citation>
    <scope>NUCLEOTIDE SEQUENCE [LARGE SCALE GENOMIC DNA]</scope>
    <source>
        <strain evidence="1 2">DSM 2910</strain>
    </source>
</reference>
<dbReference type="OrthoDB" id="9768556at2"/>
<evidence type="ECO:0008006" key="3">
    <source>
        <dbReference type="Google" id="ProtNLM"/>
    </source>
</evidence>
<evidence type="ECO:0000313" key="2">
    <source>
        <dbReference type="Proteomes" id="UP000092971"/>
    </source>
</evidence>
<name>A0A1B1YD97_THEST</name>
<protein>
    <recommendedName>
        <fullName evidence="3">Terminase</fullName>
    </recommendedName>
</protein>
<proteinExistence type="predicted"/>
<dbReference type="Proteomes" id="UP000092971">
    <property type="component" value="Chromosome"/>
</dbReference>
<evidence type="ECO:0000313" key="1">
    <source>
        <dbReference type="EMBL" id="ANW98730.1"/>
    </source>
</evidence>
<dbReference type="InterPro" id="IPR027417">
    <property type="entry name" value="P-loop_NTPase"/>
</dbReference>
<dbReference type="EMBL" id="CP014672">
    <property type="protein sequence ID" value="ANW98730.1"/>
    <property type="molecule type" value="Genomic_DNA"/>
</dbReference>
<dbReference type="Gene3D" id="3.40.50.300">
    <property type="entry name" value="P-loop containing nucleotide triphosphate hydrolases"/>
    <property type="match status" value="1"/>
</dbReference>
<dbReference type="RefSeq" id="WP_065821327.1">
    <property type="nucleotide sequence ID" value="NZ_CP014672.1"/>
</dbReference>